<accession>X8BH30</accession>
<dbReference type="EMBL" id="JAOB01000042">
    <property type="protein sequence ID" value="EUA42553.1"/>
    <property type="molecule type" value="Genomic_DNA"/>
</dbReference>
<name>X8BH30_MYCXE</name>
<proteinExistence type="predicted"/>
<gene>
    <name evidence="2" type="ORF">I553_6413</name>
</gene>
<sequence length="176" mass="19243">MIDAGITAATLEHTRAHIAVSGVDALLESQQVATEIGALASLLRRRDERLRILAADDDLGGIRTLSSYVARAFEEALARIGHRGLGRSNWPAACSATTQLPCWSPPPMLRHDNPPSRRHRRRPRYPSGWRPMPAPPASWRMTPPCGSPTNCGWCCESSVLGGFRRNSSTRSTTCTT</sequence>
<organism evidence="2">
    <name type="scientific">Mycobacterium xenopi 4042</name>
    <dbReference type="NCBI Taxonomy" id="1299334"/>
    <lineage>
        <taxon>Bacteria</taxon>
        <taxon>Bacillati</taxon>
        <taxon>Actinomycetota</taxon>
        <taxon>Actinomycetes</taxon>
        <taxon>Mycobacteriales</taxon>
        <taxon>Mycobacteriaceae</taxon>
        <taxon>Mycobacterium</taxon>
    </lineage>
</organism>
<feature type="region of interest" description="Disordered" evidence="1">
    <location>
        <begin position="105"/>
        <end position="137"/>
    </location>
</feature>
<comment type="caution">
    <text evidence="2">The sequence shown here is derived from an EMBL/GenBank/DDBJ whole genome shotgun (WGS) entry which is preliminary data.</text>
</comment>
<evidence type="ECO:0000256" key="1">
    <source>
        <dbReference type="SAM" id="MobiDB-lite"/>
    </source>
</evidence>
<reference evidence="2" key="1">
    <citation type="submission" date="2014-01" db="EMBL/GenBank/DDBJ databases">
        <authorList>
            <person name="Brown-Elliot B."/>
            <person name="Wallace R."/>
            <person name="Lenaerts A."/>
            <person name="Ordway D."/>
            <person name="DeGroote M.A."/>
            <person name="Parker T."/>
            <person name="Sizemore C."/>
            <person name="Tallon L.J."/>
            <person name="Sadzewicz L.K."/>
            <person name="Sengamalay N."/>
            <person name="Fraser C.M."/>
            <person name="Hine E."/>
            <person name="Shefchek K.A."/>
            <person name="Das S.P."/>
            <person name="Tettelin H."/>
        </authorList>
    </citation>
    <scope>NUCLEOTIDE SEQUENCE [LARGE SCALE GENOMIC DNA]</scope>
    <source>
        <strain evidence="2">4042</strain>
    </source>
</reference>
<dbReference type="AlphaFoldDB" id="X8BH30"/>
<protein>
    <submittedName>
        <fullName evidence="2">Uncharacterized protein</fullName>
    </submittedName>
</protein>
<evidence type="ECO:0000313" key="2">
    <source>
        <dbReference type="EMBL" id="EUA42553.1"/>
    </source>
</evidence>